<dbReference type="GO" id="GO:0016787">
    <property type="term" value="F:hydrolase activity"/>
    <property type="evidence" value="ECO:0007669"/>
    <property type="project" value="UniProtKB-UniRule"/>
</dbReference>
<sequence>MVKWRASSEAGLFKPGELSSYDPTAVGFSMSGGGYRATLFHAGAILRLNELGVLPRIDRISSVSGGSITNGILAKAWLKLDFDPATGVASENSIRTHFLDVVRNATSRTLDVRTGFAGFLPFVSAGNRLASLYDRYIFDGIWLAELPEHPKFIFNATNLQTQGLLRFTKNYLADWRALKSTTRGIRVADAVAASSAFPPVLSPMRLDLRDEDVIVPDGARFNEPELLKEPILVDGGVYDNLGLEAIWKRCGVLISSYAGLNSAAEPSNFNFDHMLPVIYSFLASSIDWRERMLVSLFQHKLADGLCERIGAYWTAGTDITKYKVPVGWVPSSDELNQAANTPTRLEALNRQEQDVVIRAGYAYADAGMRRYLLTEVEPPAGPPVLA</sequence>
<reference evidence="5" key="1">
    <citation type="submission" date="2015-07" db="EMBL/GenBank/DDBJ databases">
        <authorList>
            <person name="Rodrigo-Torres Lidia"/>
            <person name="Arahal R.David."/>
        </authorList>
    </citation>
    <scope>NUCLEOTIDE SEQUENCE [LARGE SCALE GENOMIC DNA]</scope>
    <source>
        <strain evidence="5">CECT 5096</strain>
    </source>
</reference>
<protein>
    <submittedName>
        <fullName evidence="4">Patatin-like phospholipase</fullName>
    </submittedName>
</protein>
<evidence type="ECO:0000259" key="3">
    <source>
        <dbReference type="PROSITE" id="PS51635"/>
    </source>
</evidence>
<organism evidence="4 5">
    <name type="scientific">Roseibium album</name>
    <dbReference type="NCBI Taxonomy" id="311410"/>
    <lineage>
        <taxon>Bacteria</taxon>
        <taxon>Pseudomonadati</taxon>
        <taxon>Pseudomonadota</taxon>
        <taxon>Alphaproteobacteria</taxon>
        <taxon>Hyphomicrobiales</taxon>
        <taxon>Stappiaceae</taxon>
        <taxon>Roseibium</taxon>
    </lineage>
</organism>
<dbReference type="GO" id="GO:0016042">
    <property type="term" value="P:lipid catabolic process"/>
    <property type="evidence" value="ECO:0007669"/>
    <property type="project" value="UniProtKB-UniRule"/>
</dbReference>
<dbReference type="PROSITE" id="PS51635">
    <property type="entry name" value="PNPLA"/>
    <property type="match status" value="1"/>
</dbReference>
<dbReference type="Gene3D" id="3.40.1090.10">
    <property type="entry name" value="Cytosolic phospholipase A2 catalytic domain"/>
    <property type="match status" value="2"/>
</dbReference>
<dbReference type="Proteomes" id="UP000049983">
    <property type="component" value="Unassembled WGS sequence"/>
</dbReference>
<dbReference type="STRING" id="311410.LA5095_05618"/>
<dbReference type="EMBL" id="CXWC01000004">
    <property type="protein sequence ID" value="CTQ68730.1"/>
    <property type="molecule type" value="Genomic_DNA"/>
</dbReference>
<gene>
    <name evidence="4" type="ORF">LA5096_01887</name>
</gene>
<dbReference type="InterPro" id="IPR002641">
    <property type="entry name" value="PNPLA_dom"/>
</dbReference>
<feature type="domain" description="PNPLA" evidence="3">
    <location>
        <begin position="29"/>
        <end position="247"/>
    </location>
</feature>
<evidence type="ECO:0000256" key="1">
    <source>
        <dbReference type="ARBA" id="ARBA00023098"/>
    </source>
</evidence>
<feature type="active site" description="Proton acceptor" evidence="2">
    <location>
        <position position="234"/>
    </location>
</feature>
<keyword evidence="1 2" id="KW-0443">Lipid metabolism</keyword>
<dbReference type="InterPro" id="IPR016035">
    <property type="entry name" value="Acyl_Trfase/lysoPLipase"/>
</dbReference>
<dbReference type="SUPFAM" id="SSF52151">
    <property type="entry name" value="FabD/lysophospholipase-like"/>
    <property type="match status" value="1"/>
</dbReference>
<evidence type="ECO:0000256" key="2">
    <source>
        <dbReference type="PROSITE-ProRule" id="PRU01161"/>
    </source>
</evidence>
<feature type="short sequence motif" description="DGA/G" evidence="2">
    <location>
        <begin position="234"/>
        <end position="236"/>
    </location>
</feature>
<dbReference type="AlphaFoldDB" id="A0A0M7B3A7"/>
<feature type="active site" description="Nucleophile" evidence="2">
    <location>
        <position position="64"/>
    </location>
</feature>
<keyword evidence="2" id="KW-0378">Hydrolase</keyword>
<dbReference type="Pfam" id="PF01734">
    <property type="entry name" value="Patatin"/>
    <property type="match status" value="1"/>
</dbReference>
<evidence type="ECO:0000313" key="4">
    <source>
        <dbReference type="EMBL" id="CTQ68730.1"/>
    </source>
</evidence>
<accession>A0A0M7B3A7</accession>
<proteinExistence type="predicted"/>
<evidence type="ECO:0000313" key="5">
    <source>
        <dbReference type="Proteomes" id="UP000049983"/>
    </source>
</evidence>
<comment type="caution">
    <text evidence="2">Lacks conserved residue(s) required for the propagation of feature annotation.</text>
</comment>
<keyword evidence="2" id="KW-0442">Lipid degradation</keyword>
<keyword evidence="5" id="KW-1185">Reference proteome</keyword>
<name>A0A0M7B3A7_9HYPH</name>